<reference evidence="1" key="1">
    <citation type="submission" date="2007-10" db="EMBL/GenBank/DDBJ databases">
        <authorList>
            <person name="Fulton L."/>
            <person name="Clifton S."/>
            <person name="Fulton B."/>
            <person name="Xu J."/>
            <person name="Minx P."/>
            <person name="Pepin K.H."/>
            <person name="Johnson M."/>
            <person name="Thiruvilangam P."/>
            <person name="Bhonagiri V."/>
            <person name="Nash W.E."/>
            <person name="Mardis E.R."/>
            <person name="Wilson R.K."/>
        </authorList>
    </citation>
    <scope>NUCLEOTIDE SEQUENCE [LARGE SCALE GENOMIC DNA]</scope>
    <source>
        <strain evidence="1">DSM 17216</strain>
    </source>
</reference>
<evidence type="ECO:0000313" key="1">
    <source>
        <dbReference type="EMBL" id="EDS03900.1"/>
    </source>
</evidence>
<gene>
    <name evidence="1" type="ORF">ALIPUT_00961</name>
</gene>
<dbReference type="EMBL" id="ABFK02000017">
    <property type="protein sequence ID" value="EDS03900.1"/>
    <property type="molecule type" value="Genomic_DNA"/>
</dbReference>
<proteinExistence type="predicted"/>
<evidence type="ECO:0000313" key="2">
    <source>
        <dbReference type="Proteomes" id="UP000005819"/>
    </source>
</evidence>
<sequence>MLQVLICSYKYTIFRQAKAFCDEKMKREAGVFATGLQGKCTIFDTKEE</sequence>
<dbReference type="Proteomes" id="UP000005819">
    <property type="component" value="Unassembled WGS sequence"/>
</dbReference>
<organism evidence="1 2">
    <name type="scientific">Alistipes putredinis DSM 17216</name>
    <dbReference type="NCBI Taxonomy" id="445970"/>
    <lineage>
        <taxon>Bacteria</taxon>
        <taxon>Pseudomonadati</taxon>
        <taxon>Bacteroidota</taxon>
        <taxon>Bacteroidia</taxon>
        <taxon>Bacteroidales</taxon>
        <taxon>Rikenellaceae</taxon>
        <taxon>Alistipes</taxon>
    </lineage>
</organism>
<accession>B0MV19</accession>
<dbReference type="AlphaFoldDB" id="B0MV19"/>
<dbReference type="HOGENOM" id="CLU_3148694_0_0_10"/>
<keyword evidence="2" id="KW-1185">Reference proteome</keyword>
<protein>
    <submittedName>
        <fullName evidence="1">Uncharacterized protein</fullName>
    </submittedName>
</protein>
<comment type="caution">
    <text evidence="1">The sequence shown here is derived from an EMBL/GenBank/DDBJ whole genome shotgun (WGS) entry which is preliminary data.</text>
</comment>
<reference evidence="1" key="2">
    <citation type="submission" date="2013-09" db="EMBL/GenBank/DDBJ databases">
        <title>Draft genome sequence of Alistipes putredinis (DSM 17216).</title>
        <authorList>
            <person name="Sudarsanam P."/>
            <person name="Ley R."/>
            <person name="Guruge J."/>
            <person name="Turnbaugh P.J."/>
            <person name="Mahowald M."/>
            <person name="Liep D."/>
            <person name="Gordon J."/>
        </authorList>
    </citation>
    <scope>NUCLEOTIDE SEQUENCE</scope>
    <source>
        <strain evidence="1">DSM 17216</strain>
    </source>
</reference>
<name>B0MV19_9BACT</name>